<dbReference type="Proteomes" id="UP000198741">
    <property type="component" value="Chromosome I"/>
</dbReference>
<evidence type="ECO:0000313" key="2">
    <source>
        <dbReference type="EMBL" id="SDO92068.1"/>
    </source>
</evidence>
<evidence type="ECO:0000313" key="3">
    <source>
        <dbReference type="Proteomes" id="UP000198741"/>
    </source>
</evidence>
<feature type="compositionally biased region" description="Basic and acidic residues" evidence="1">
    <location>
        <begin position="172"/>
        <end position="185"/>
    </location>
</feature>
<evidence type="ECO:0008006" key="4">
    <source>
        <dbReference type="Google" id="ProtNLM"/>
    </source>
</evidence>
<dbReference type="AlphaFoldDB" id="A0A1H0NHL3"/>
<keyword evidence="3" id="KW-1185">Reference proteome</keyword>
<feature type="region of interest" description="Disordered" evidence="1">
    <location>
        <begin position="167"/>
        <end position="250"/>
    </location>
</feature>
<sequence>MGKRTLDLDDRSARLIHGTDVWSEISDLLYAYTNIQAALTVVGRDADAFLPLRGPATIVVDAGVKAFESGQTDPEVLLGWTRRGVRVYSLPMLHAKVILAEGDPSFVLVGSADAVRPLPKRAEAVLLADEPDTVEEVRSAMAEWKALAGEPLTDDFLQAAVEKYRPAAPAHPADRVVERIPDRRPTPPRPTSPARPEPETRSAQPVGTPDAVTQSAAPSTPPTVAGPAAAPATAARTAAPEPQNWLSEDDDEIGAIGPIVWDRPKYIYLAPLSREGRASLSALERLKHLRREFRVRSEDDGRPVLEVEMFWREEVTKPGAKPGVVYREGWHVVPIQMMGTVRPTTTSQLSSPGKVLQSYTDYSAHPARTYYYLQTNTAGRTMAYRILRDLLAELGERPSFDHAYMMQHKVDAILNLWPEISYSDAG</sequence>
<dbReference type="OrthoDB" id="3594523at2"/>
<organism evidence="2 3">
    <name type="scientific">Nakamurella panacisegetis</name>
    <dbReference type="NCBI Taxonomy" id="1090615"/>
    <lineage>
        <taxon>Bacteria</taxon>
        <taxon>Bacillati</taxon>
        <taxon>Actinomycetota</taxon>
        <taxon>Actinomycetes</taxon>
        <taxon>Nakamurellales</taxon>
        <taxon>Nakamurellaceae</taxon>
        <taxon>Nakamurella</taxon>
    </lineage>
</organism>
<proteinExistence type="predicted"/>
<protein>
    <recommendedName>
        <fullName evidence="4">PLD-like domain-containing protein</fullName>
    </recommendedName>
</protein>
<dbReference type="STRING" id="1090615.SAMN04515671_2363"/>
<accession>A0A1H0NHL3</accession>
<dbReference type="EMBL" id="LT629710">
    <property type="protein sequence ID" value="SDO92068.1"/>
    <property type="molecule type" value="Genomic_DNA"/>
</dbReference>
<evidence type="ECO:0000256" key="1">
    <source>
        <dbReference type="SAM" id="MobiDB-lite"/>
    </source>
</evidence>
<reference evidence="2 3" key="1">
    <citation type="submission" date="2016-10" db="EMBL/GenBank/DDBJ databases">
        <authorList>
            <person name="de Groot N.N."/>
        </authorList>
    </citation>
    <scope>NUCLEOTIDE SEQUENCE [LARGE SCALE GENOMIC DNA]</scope>
    <source>
        <strain evidence="3">P4-7,KCTC 19426,CECT 7604</strain>
    </source>
</reference>
<feature type="compositionally biased region" description="Low complexity" evidence="1">
    <location>
        <begin position="211"/>
        <end position="240"/>
    </location>
</feature>
<name>A0A1H0NHL3_9ACTN</name>
<gene>
    <name evidence="2" type="ORF">SAMN04515671_2363</name>
</gene>
<dbReference type="RefSeq" id="WP_090476113.1">
    <property type="nucleotide sequence ID" value="NZ_LT629710.1"/>
</dbReference>